<dbReference type="Pfam" id="PF00076">
    <property type="entry name" value="RRM_1"/>
    <property type="match status" value="1"/>
</dbReference>
<evidence type="ECO:0000313" key="6">
    <source>
        <dbReference type="Proteomes" id="UP000717996"/>
    </source>
</evidence>
<evidence type="ECO:0000256" key="2">
    <source>
        <dbReference type="PROSITE-ProRule" id="PRU00176"/>
    </source>
</evidence>
<sequence>MPKNNPAQNGTSPTTSQGRRVQDNGLSADILPVKKGSPAACIFVASLNKNVQDSELNKSVFEEFKQWGRLLNVKVLRDWMGRPYGFNVEDSKRALEESQGMILNGRSIRCEPARIGNDNRSNRQQYLTLRLSVFGEIENIFVPQQDPSKFYTAFVRYRYRDDAIHAFIVSEKDLVRLLSGNLPESTSEEELNELFGQYGVIIYIRVIRKYRENEKKVFAFIKYQSEPEATTAIQHQNGTNWQGNDLYVCFRKYSIRQAMRQKESQHHVINQPNTFHPYYYTSIIIMMHTTANCPLRSMAWITMNEDNRMIEATKEMMELLEYDPIHQPLDTLWTDHQKTIDACLFHPKREDERSEISYDVTDLNPIFSPSDLSVLLLSIYGTIEAISPGGIGICKSWVGQPVMRYIHSDDLKKFCASTSRATRSLSIVQLSARLESGEWFDWTVMPVENKLIYLIRPSSTENDPKEIPVVHQLVTEAQRKFSEALENGVTWLTHHLAYGLLILVQTLWGLSTYRTELNYLIKKRPEIDLVCQLMGYFGVSKNKSRSWIDQCVDQTLEWFIKDNNMNALIV</sequence>
<dbReference type="SUPFAM" id="SSF54928">
    <property type="entry name" value="RNA-binding domain, RBD"/>
    <property type="match status" value="2"/>
</dbReference>
<name>A0A9P6Y0Q7_RHIOR</name>
<reference evidence="5" key="1">
    <citation type="journal article" date="2020" name="Microb. Genom.">
        <title>Genetic diversity of clinical and environmental Mucorales isolates obtained from an investigation of mucormycosis cases among solid organ transplant recipients.</title>
        <authorList>
            <person name="Nguyen M.H."/>
            <person name="Kaul D."/>
            <person name="Muto C."/>
            <person name="Cheng S.J."/>
            <person name="Richter R.A."/>
            <person name="Bruno V.M."/>
            <person name="Liu G."/>
            <person name="Beyhan S."/>
            <person name="Sundermann A.J."/>
            <person name="Mounaud S."/>
            <person name="Pasculle A.W."/>
            <person name="Nierman W.C."/>
            <person name="Driscoll E."/>
            <person name="Cumbie R."/>
            <person name="Clancy C.J."/>
            <person name="Dupont C.L."/>
        </authorList>
    </citation>
    <scope>NUCLEOTIDE SEQUENCE</scope>
    <source>
        <strain evidence="5">GL16</strain>
    </source>
</reference>
<evidence type="ECO:0000256" key="1">
    <source>
        <dbReference type="ARBA" id="ARBA00022884"/>
    </source>
</evidence>
<dbReference type="InterPro" id="IPR012677">
    <property type="entry name" value="Nucleotide-bd_a/b_plait_sf"/>
</dbReference>
<dbReference type="SMART" id="SM00360">
    <property type="entry name" value="RRM"/>
    <property type="match status" value="2"/>
</dbReference>
<dbReference type="InterPro" id="IPR052462">
    <property type="entry name" value="SLIRP/GR-RBP-like"/>
</dbReference>
<accession>A0A9P6Y0Q7</accession>
<keyword evidence="1 2" id="KW-0694">RNA-binding</keyword>
<evidence type="ECO:0000259" key="4">
    <source>
        <dbReference type="PROSITE" id="PS50102"/>
    </source>
</evidence>
<protein>
    <recommendedName>
        <fullName evidence="4">RRM domain-containing protein</fullName>
    </recommendedName>
</protein>
<dbReference type="OrthoDB" id="2290043at2759"/>
<dbReference type="Proteomes" id="UP000717996">
    <property type="component" value="Unassembled WGS sequence"/>
</dbReference>
<feature type="region of interest" description="Disordered" evidence="3">
    <location>
        <begin position="1"/>
        <end position="22"/>
    </location>
</feature>
<evidence type="ECO:0000313" key="5">
    <source>
        <dbReference type="EMBL" id="KAG1536682.1"/>
    </source>
</evidence>
<dbReference type="EMBL" id="JAANIT010002359">
    <property type="protein sequence ID" value="KAG1536682.1"/>
    <property type="molecule type" value="Genomic_DNA"/>
</dbReference>
<feature type="domain" description="RRM" evidence="4">
    <location>
        <begin position="175"/>
        <end position="253"/>
    </location>
</feature>
<evidence type="ECO:0000256" key="3">
    <source>
        <dbReference type="SAM" id="MobiDB-lite"/>
    </source>
</evidence>
<proteinExistence type="predicted"/>
<dbReference type="InterPro" id="IPR000504">
    <property type="entry name" value="RRM_dom"/>
</dbReference>
<dbReference type="Gene3D" id="3.30.70.330">
    <property type="match status" value="2"/>
</dbReference>
<feature type="compositionally biased region" description="Polar residues" evidence="3">
    <location>
        <begin position="1"/>
        <end position="19"/>
    </location>
</feature>
<dbReference type="AlphaFoldDB" id="A0A9P6Y0Q7"/>
<dbReference type="PANTHER" id="PTHR48027">
    <property type="entry name" value="HETEROGENEOUS NUCLEAR RIBONUCLEOPROTEIN 87F-RELATED"/>
    <property type="match status" value="1"/>
</dbReference>
<dbReference type="GO" id="GO:0003723">
    <property type="term" value="F:RNA binding"/>
    <property type="evidence" value="ECO:0007669"/>
    <property type="project" value="UniProtKB-UniRule"/>
</dbReference>
<feature type="domain" description="RRM" evidence="4">
    <location>
        <begin position="40"/>
        <end position="115"/>
    </location>
</feature>
<comment type="caution">
    <text evidence="5">The sequence shown here is derived from an EMBL/GenBank/DDBJ whole genome shotgun (WGS) entry which is preliminary data.</text>
</comment>
<organism evidence="5 6">
    <name type="scientific">Rhizopus oryzae</name>
    <name type="common">Mucormycosis agent</name>
    <name type="synonym">Rhizopus arrhizus var. delemar</name>
    <dbReference type="NCBI Taxonomy" id="64495"/>
    <lineage>
        <taxon>Eukaryota</taxon>
        <taxon>Fungi</taxon>
        <taxon>Fungi incertae sedis</taxon>
        <taxon>Mucoromycota</taxon>
        <taxon>Mucoromycotina</taxon>
        <taxon>Mucoromycetes</taxon>
        <taxon>Mucorales</taxon>
        <taxon>Mucorineae</taxon>
        <taxon>Rhizopodaceae</taxon>
        <taxon>Rhizopus</taxon>
    </lineage>
</organism>
<gene>
    <name evidence="5" type="ORF">G6F51_010826</name>
</gene>
<dbReference type="InterPro" id="IPR035979">
    <property type="entry name" value="RBD_domain_sf"/>
</dbReference>
<dbReference type="PROSITE" id="PS50102">
    <property type="entry name" value="RRM"/>
    <property type="match status" value="2"/>
</dbReference>
<dbReference type="CDD" id="cd00590">
    <property type="entry name" value="RRM_SF"/>
    <property type="match status" value="2"/>
</dbReference>